<keyword evidence="4" id="KW-0819">tRNA processing</keyword>
<keyword evidence="9" id="KW-1185">Reference proteome</keyword>
<dbReference type="Proteomes" id="UP001145021">
    <property type="component" value="Unassembled WGS sequence"/>
</dbReference>
<dbReference type="PRINTS" id="PR00320">
    <property type="entry name" value="GPROTEINBRPT"/>
</dbReference>
<evidence type="ECO:0000256" key="4">
    <source>
        <dbReference type="ARBA" id="ARBA00022694"/>
    </source>
</evidence>
<dbReference type="InterPro" id="IPR020472">
    <property type="entry name" value="WD40_PAC1"/>
</dbReference>
<keyword evidence="3 7" id="KW-0853">WD repeat</keyword>
<evidence type="ECO:0000256" key="6">
    <source>
        <dbReference type="ARBA" id="ARBA00038255"/>
    </source>
</evidence>
<dbReference type="InterPro" id="IPR015943">
    <property type="entry name" value="WD40/YVTN_repeat-like_dom_sf"/>
</dbReference>
<evidence type="ECO:0000256" key="1">
    <source>
        <dbReference type="ARBA" id="ARBA00004496"/>
    </source>
</evidence>
<dbReference type="AlphaFoldDB" id="A0A9W7XIZ1"/>
<dbReference type="GO" id="GO:0030488">
    <property type="term" value="P:tRNA methylation"/>
    <property type="evidence" value="ECO:0007669"/>
    <property type="project" value="TreeGrafter"/>
</dbReference>
<dbReference type="PROSITE" id="PS00678">
    <property type="entry name" value="WD_REPEATS_1"/>
    <property type="match status" value="1"/>
</dbReference>
<dbReference type="Gene3D" id="2.130.10.10">
    <property type="entry name" value="YVTN repeat-like/Quinoprotein amine dehydrogenase"/>
    <property type="match status" value="4"/>
</dbReference>
<dbReference type="GO" id="GO:0005737">
    <property type="term" value="C:cytoplasm"/>
    <property type="evidence" value="ECO:0007669"/>
    <property type="project" value="UniProtKB-SubCell"/>
</dbReference>
<dbReference type="PANTHER" id="PTHR14344">
    <property type="entry name" value="WD REPEAT PROTEIN"/>
    <property type="match status" value="1"/>
</dbReference>
<comment type="subcellular location">
    <subcellularLocation>
        <location evidence="1">Cytoplasm</location>
    </subcellularLocation>
</comment>
<keyword evidence="5" id="KW-0677">Repeat</keyword>
<dbReference type="PROSITE" id="PS50082">
    <property type="entry name" value="WD_REPEATS_2"/>
    <property type="match status" value="2"/>
</dbReference>
<accession>A0A9W7XIZ1</accession>
<keyword evidence="2" id="KW-0963">Cytoplasm</keyword>
<proteinExistence type="inferred from homology"/>
<dbReference type="PROSITE" id="PS50294">
    <property type="entry name" value="WD_REPEATS_REGION"/>
    <property type="match status" value="1"/>
</dbReference>
<gene>
    <name evidence="8" type="primary">WDR6</name>
    <name evidence="8" type="ORF">LPJ64_004514</name>
</gene>
<dbReference type="InterPro" id="IPR036322">
    <property type="entry name" value="WD40_repeat_dom_sf"/>
</dbReference>
<comment type="similarity">
    <text evidence="6">Belongs to the WD repeat WDR6 family.</text>
</comment>
<dbReference type="InterPro" id="IPR019775">
    <property type="entry name" value="WD40_repeat_CS"/>
</dbReference>
<evidence type="ECO:0000256" key="3">
    <source>
        <dbReference type="ARBA" id="ARBA00022574"/>
    </source>
</evidence>
<sequence length="1078" mass="118031">MSLLLAVEIKETTAYKVVGHCAVNWIKAAHWVYCLQRNKWLAVLASAHNKAFLCDPYTGETLASAQCEERCILYSAAFYGRELDNLVVASGTVFNHVLLWRPCWSEINDSLVEKRMQAHEGVVFSVAFNRDGSELVSASDDRTLRVWDLSKNSDEDDCLVATLYGHQARVWSGIALKEYIVSASEDGSCRVWARDGKNCGFSAKDSWKQCKKNVWTMAVNDSEELVVSGAADGSICVWSIGSIAGKHLQTTSSLDSIIDLPAQADYLPHSVAAARKSEHIRNFALYSCSGTDPGIITVMDSGCVLQKLPKGDWKMLCFLPGFAGYSMLASTLSGDLIAVGMRDGSVALFFCTSASALSEPLLKKLHKASIQHLTVVPVKGLDFKNDEIQQNTVFDLVTSDSDRMVVWSRIKQVGAVFQWHVMASLGLPGRTRLATAAVDSMLGWMVIGSQNGGIYIFDLPENLCNLSARSQLDKFALATKDAPVLDMAVCFGLAHSDTDITSIILYESSQKRLDSLTTNQHKWLKQSSIVTSGRDGIVQRFEIVVSVQAKTTMIVESSLHMRKGQLANSPLTDSFAEIFIERRTTERVTAGSIGGLYRIAEQVYAVTFYRNRMVIKDASSQMELFSVAFAERNRRWRVHYVDGCNSLYLGFINKLQVSTCPIDLRSHLSNFRLAPGVSSLDIRGISAIQVVGANDRHIVALGGEDCVLRICELDESLEKPVKCLAQARRHSSAIRCVLCVSGFGNEFDLSDQESSRYILTAGASCELRCWRLCIGQQVTLLEWAVAPALSHDSESRIMDLAIVDVNHGQQTILVAAAYSDASICLWRLDLAKNEFVSVARDSSYAHGCCVLSLSVAKIAAGTANSNASDVSVTTTLFSGATDGRIFIWDLSQFVNDSRHRGHCCPYGYLKTIDDTSNSREIGGILQPVTVIDNVHQSGVNTIDTWVLQGTQIAIASGGDDNNLSYFTLDCADLLSQSKDFDCDIQRYENAHASSVQQLKFIDGCRLCSVGTDQRIAIWAVNGSCGIEMTFMECTQVADPSAMTLLLARCTSDSSANNKIDSVDVLVAGIGIESFKVKL</sequence>
<dbReference type="EMBL" id="JANBOH010000225">
    <property type="protein sequence ID" value="KAJ1643735.1"/>
    <property type="molecule type" value="Genomic_DNA"/>
</dbReference>
<dbReference type="PANTHER" id="PTHR14344:SF3">
    <property type="entry name" value="WD REPEAT-CONTAINING PROTEIN 6"/>
    <property type="match status" value="1"/>
</dbReference>
<dbReference type="InterPro" id="IPR051973">
    <property type="entry name" value="tRNA_Anticodon_Mtase-Reg"/>
</dbReference>
<name>A0A9W7XIZ1_9FUNG</name>
<comment type="caution">
    <text evidence="8">The sequence shown here is derived from an EMBL/GenBank/DDBJ whole genome shotgun (WGS) entry which is preliminary data.</text>
</comment>
<evidence type="ECO:0000313" key="8">
    <source>
        <dbReference type="EMBL" id="KAJ1643735.1"/>
    </source>
</evidence>
<evidence type="ECO:0000256" key="5">
    <source>
        <dbReference type="ARBA" id="ARBA00022737"/>
    </source>
</evidence>
<feature type="repeat" description="WD" evidence="7">
    <location>
        <begin position="116"/>
        <end position="157"/>
    </location>
</feature>
<organism evidence="8 9">
    <name type="scientific">Coemansia asiatica</name>
    <dbReference type="NCBI Taxonomy" id="1052880"/>
    <lineage>
        <taxon>Eukaryota</taxon>
        <taxon>Fungi</taxon>
        <taxon>Fungi incertae sedis</taxon>
        <taxon>Zoopagomycota</taxon>
        <taxon>Kickxellomycotina</taxon>
        <taxon>Kickxellomycetes</taxon>
        <taxon>Kickxellales</taxon>
        <taxon>Kickxellaceae</taxon>
        <taxon>Coemansia</taxon>
    </lineage>
</organism>
<dbReference type="SUPFAM" id="SSF50978">
    <property type="entry name" value="WD40 repeat-like"/>
    <property type="match status" value="2"/>
</dbReference>
<evidence type="ECO:0000256" key="7">
    <source>
        <dbReference type="PROSITE-ProRule" id="PRU00221"/>
    </source>
</evidence>
<evidence type="ECO:0000256" key="2">
    <source>
        <dbReference type="ARBA" id="ARBA00022490"/>
    </source>
</evidence>
<dbReference type="SMART" id="SM00320">
    <property type="entry name" value="WD40"/>
    <property type="match status" value="6"/>
</dbReference>
<evidence type="ECO:0000313" key="9">
    <source>
        <dbReference type="Proteomes" id="UP001145021"/>
    </source>
</evidence>
<dbReference type="Pfam" id="PF00400">
    <property type="entry name" value="WD40"/>
    <property type="match status" value="3"/>
</dbReference>
<dbReference type="InterPro" id="IPR001680">
    <property type="entry name" value="WD40_rpt"/>
</dbReference>
<protein>
    <submittedName>
        <fullName evidence="8">WD repeat-containing protein 6</fullName>
    </submittedName>
</protein>
<reference evidence="8" key="1">
    <citation type="submission" date="2022-07" db="EMBL/GenBank/DDBJ databases">
        <title>Phylogenomic reconstructions and comparative analyses of Kickxellomycotina fungi.</title>
        <authorList>
            <person name="Reynolds N.K."/>
            <person name="Stajich J.E."/>
            <person name="Barry K."/>
            <person name="Grigoriev I.V."/>
            <person name="Crous P."/>
            <person name="Smith M.E."/>
        </authorList>
    </citation>
    <scope>NUCLEOTIDE SEQUENCE</scope>
    <source>
        <strain evidence="8">NBRC 105413</strain>
    </source>
</reference>
<feature type="repeat" description="WD" evidence="7">
    <location>
        <begin position="214"/>
        <end position="240"/>
    </location>
</feature>